<feature type="compositionally biased region" description="Polar residues" evidence="7">
    <location>
        <begin position="368"/>
        <end position="381"/>
    </location>
</feature>
<dbReference type="SMART" id="SM00338">
    <property type="entry name" value="BRLZ"/>
    <property type="match status" value="1"/>
</dbReference>
<keyword evidence="8" id="KW-0812">Transmembrane</keyword>
<dbReference type="PROSITE" id="PS50217">
    <property type="entry name" value="BZIP"/>
    <property type="match status" value="1"/>
</dbReference>
<keyword evidence="3" id="KW-0238">DNA-binding</keyword>
<feature type="compositionally biased region" description="Low complexity" evidence="7">
    <location>
        <begin position="221"/>
        <end position="235"/>
    </location>
</feature>
<keyword evidence="4" id="KW-0804">Transcription</keyword>
<reference evidence="10" key="1">
    <citation type="submission" date="2014-07" db="EMBL/GenBank/DDBJ databases">
        <authorList>
            <person name="Martin A.A"/>
            <person name="De Silva N."/>
        </authorList>
    </citation>
    <scope>NUCLEOTIDE SEQUENCE</scope>
</reference>
<dbReference type="GO" id="GO:0000978">
    <property type="term" value="F:RNA polymerase II cis-regulatory region sequence-specific DNA binding"/>
    <property type="evidence" value="ECO:0007669"/>
    <property type="project" value="TreeGrafter"/>
</dbReference>
<dbReference type="WBParaSite" id="SVE_0362500.1">
    <property type="protein sequence ID" value="SVE_0362500.1"/>
    <property type="gene ID" value="SVE_0362500"/>
</dbReference>
<reference evidence="11" key="2">
    <citation type="submission" date="2015-08" db="UniProtKB">
        <authorList>
            <consortium name="WormBaseParasite"/>
        </authorList>
    </citation>
    <scope>IDENTIFICATION</scope>
</reference>
<dbReference type="AlphaFoldDB" id="A0A0K0F489"/>
<keyword evidence="10" id="KW-1185">Reference proteome</keyword>
<dbReference type="InterPro" id="IPR046347">
    <property type="entry name" value="bZIP_sf"/>
</dbReference>
<evidence type="ECO:0000256" key="1">
    <source>
        <dbReference type="ARBA" id="ARBA00004648"/>
    </source>
</evidence>
<feature type="region of interest" description="Disordered" evidence="7">
    <location>
        <begin position="213"/>
        <end position="235"/>
    </location>
</feature>
<accession>A0A0K0F489</accession>
<evidence type="ECO:0000256" key="5">
    <source>
        <dbReference type="ARBA" id="ARBA00023242"/>
    </source>
</evidence>
<evidence type="ECO:0000256" key="7">
    <source>
        <dbReference type="SAM" id="MobiDB-lite"/>
    </source>
</evidence>
<proteinExistence type="predicted"/>
<evidence type="ECO:0000256" key="4">
    <source>
        <dbReference type="ARBA" id="ARBA00023163"/>
    </source>
</evidence>
<name>A0A0K0F489_STRVS</name>
<comment type="subcellular location">
    <subcellularLocation>
        <location evidence="1">Endoplasmic reticulum membrane</location>
        <topology evidence="1">Single-pass type II membrane protein</topology>
    </subcellularLocation>
</comment>
<feature type="coiled-coil region" evidence="6">
    <location>
        <begin position="416"/>
        <end position="488"/>
    </location>
</feature>
<keyword evidence="5" id="KW-0539">Nucleus</keyword>
<keyword evidence="2" id="KW-0805">Transcription regulation</keyword>
<evidence type="ECO:0000256" key="3">
    <source>
        <dbReference type="ARBA" id="ARBA00023125"/>
    </source>
</evidence>
<dbReference type="Proteomes" id="UP000035680">
    <property type="component" value="Unassembled WGS sequence"/>
</dbReference>
<feature type="region of interest" description="Disordered" evidence="7">
    <location>
        <begin position="362"/>
        <end position="381"/>
    </location>
</feature>
<evidence type="ECO:0000256" key="2">
    <source>
        <dbReference type="ARBA" id="ARBA00023015"/>
    </source>
</evidence>
<dbReference type="GO" id="GO:0005789">
    <property type="term" value="C:endoplasmic reticulum membrane"/>
    <property type="evidence" value="ECO:0007669"/>
    <property type="project" value="UniProtKB-SubCell"/>
</dbReference>
<dbReference type="PANTHER" id="PTHR45996">
    <property type="entry name" value="AGAP001464-PB"/>
    <property type="match status" value="1"/>
</dbReference>
<dbReference type="InterPro" id="IPR004827">
    <property type="entry name" value="bZIP"/>
</dbReference>
<evidence type="ECO:0000256" key="8">
    <source>
        <dbReference type="SAM" id="Phobius"/>
    </source>
</evidence>
<keyword evidence="8" id="KW-0472">Membrane</keyword>
<dbReference type="InterPro" id="IPR051381">
    <property type="entry name" value="CREB_ATF_subfamily"/>
</dbReference>
<dbReference type="PANTHER" id="PTHR45996:SF3">
    <property type="entry name" value="CREB-H TRANSCRIPTION FACTOR HOMOLOG LET-607"/>
    <property type="match status" value="1"/>
</dbReference>
<dbReference type="CDD" id="cd14689">
    <property type="entry name" value="bZIP_CREB3"/>
    <property type="match status" value="1"/>
</dbReference>
<dbReference type="GO" id="GO:0000981">
    <property type="term" value="F:DNA-binding transcription factor activity, RNA polymerase II-specific"/>
    <property type="evidence" value="ECO:0007669"/>
    <property type="project" value="TreeGrafter"/>
</dbReference>
<dbReference type="GO" id="GO:0005634">
    <property type="term" value="C:nucleus"/>
    <property type="evidence" value="ECO:0007669"/>
    <property type="project" value="TreeGrafter"/>
</dbReference>
<evidence type="ECO:0000313" key="10">
    <source>
        <dbReference type="Proteomes" id="UP000035680"/>
    </source>
</evidence>
<dbReference type="SUPFAM" id="SSF57959">
    <property type="entry name" value="Leucine zipper domain"/>
    <property type="match status" value="1"/>
</dbReference>
<evidence type="ECO:0000256" key="6">
    <source>
        <dbReference type="SAM" id="Coils"/>
    </source>
</evidence>
<evidence type="ECO:0000259" key="9">
    <source>
        <dbReference type="PROSITE" id="PS50217"/>
    </source>
</evidence>
<keyword evidence="6" id="KW-0175">Coiled coil</keyword>
<sequence length="739" mass="84825">MKLKRGWAKSINVDILLCVTPHNKLTQHPGQPSKPYFGFGEEKKDVCMCAASKRYFIVVVKMASLIFFLLYLHLSKIYRQTIRSTTVLIIFQAFNLCYKHFLLLLRRYSRHISKTDQIQFSRNQQNSLYSNMDAFDDMSYLNGESSLPAMETLDEYFNFDQQNSSMSLLNTNEVFDNFDLDQMYNNLPEEEKKNNNFRDYDDNLTFSFHSSSPGSDESIFHSHTSSTSSDSGIESPPVDLFSIQLSSDYDEKQFSNFTNGTKAGLLSPDDISLHDIPMEFDEKSLDICYDNAMTSNNDIRSAYINDNLQTIGRPAARTSPRQRSNLNGLPQGSRNVIRIKPQNRNCRGVTTAHQKFTNFTESKDEAVTSPSLSPEPNLCKDNNGNNRKFPLLILTDEEKRLCKKEGIHLPEHYPLTKAEERELKRIRRKIRNKKSAQTSRKRKQDYIEALEHRVDQTDNENRELRQKLETLNNENQSIMAQLRKLQALLTKEAKNTAQTSTCLAVMVLSVCLLIAPNLSPLSKSRFNESEEAQKSIQFKRGSLFMGSVLNGGSPSRTLVDFTQSNNDFFGKSIKPKEEEECVVVEKEMNQIYEQKVTPPIPRNSHRQQFMENRITNQQHLKRVVGGKMARVTISNDNNIATSLKPIPSYGTYQRTHPSTLTTIIPTVKPTLVKRDVFPSLPESTNYINGNGMPVTRVIKRNINGTQQSSLHNQEHSIYGQQQNYYMVEPQIKRIRMQQM</sequence>
<protein>
    <submittedName>
        <fullName evidence="11">BZIP domain-containing protein</fullName>
    </submittedName>
</protein>
<dbReference type="STRING" id="75913.A0A0K0F489"/>
<keyword evidence="8" id="KW-1133">Transmembrane helix</keyword>
<organism evidence="10 11">
    <name type="scientific">Strongyloides venezuelensis</name>
    <name type="common">Threadworm</name>
    <dbReference type="NCBI Taxonomy" id="75913"/>
    <lineage>
        <taxon>Eukaryota</taxon>
        <taxon>Metazoa</taxon>
        <taxon>Ecdysozoa</taxon>
        <taxon>Nematoda</taxon>
        <taxon>Chromadorea</taxon>
        <taxon>Rhabditida</taxon>
        <taxon>Tylenchina</taxon>
        <taxon>Panagrolaimomorpha</taxon>
        <taxon>Strongyloidoidea</taxon>
        <taxon>Strongyloididae</taxon>
        <taxon>Strongyloides</taxon>
    </lineage>
</organism>
<feature type="transmembrane region" description="Helical" evidence="8">
    <location>
        <begin position="55"/>
        <end position="74"/>
    </location>
</feature>
<dbReference type="PROSITE" id="PS00036">
    <property type="entry name" value="BZIP_BASIC"/>
    <property type="match status" value="1"/>
</dbReference>
<feature type="domain" description="BZIP" evidence="9">
    <location>
        <begin position="422"/>
        <end position="485"/>
    </location>
</feature>
<dbReference type="Gene3D" id="1.20.5.170">
    <property type="match status" value="1"/>
</dbReference>
<evidence type="ECO:0000313" key="11">
    <source>
        <dbReference type="WBParaSite" id="SVE_0362500.1"/>
    </source>
</evidence>
<dbReference type="Pfam" id="PF00170">
    <property type="entry name" value="bZIP_1"/>
    <property type="match status" value="1"/>
</dbReference>